<dbReference type="InterPro" id="IPR036361">
    <property type="entry name" value="SAP_dom_sf"/>
</dbReference>
<feature type="compositionally biased region" description="Basic and acidic residues" evidence="1">
    <location>
        <begin position="87"/>
        <end position="97"/>
    </location>
</feature>
<evidence type="ECO:0000313" key="3">
    <source>
        <dbReference type="EMBL" id="QHS87196.1"/>
    </source>
</evidence>
<feature type="transmembrane region" description="Helical" evidence="2">
    <location>
        <begin position="6"/>
        <end position="27"/>
    </location>
</feature>
<accession>A0A6C0B538</accession>
<keyword evidence="2" id="KW-0812">Transmembrane</keyword>
<dbReference type="EMBL" id="MN739079">
    <property type="protein sequence ID" value="QHS87196.1"/>
    <property type="molecule type" value="Genomic_DNA"/>
</dbReference>
<dbReference type="AlphaFoldDB" id="A0A6C0B538"/>
<evidence type="ECO:0000256" key="1">
    <source>
        <dbReference type="SAM" id="MobiDB-lite"/>
    </source>
</evidence>
<dbReference type="Gene3D" id="1.10.720.30">
    <property type="entry name" value="SAP domain"/>
    <property type="match status" value="1"/>
</dbReference>
<sequence>MEFFHGVVALVAGIVLILTGLVAWMYVQQSRMAQAINALAIAITAPPPSFGQSQSQSQPEQDTEPEVSHEDELHAPAPAPEAQAQAEAEHDDRVSVHEDEDVELMGEDMATLGGKTAVQLREMLTTKGIPYSKSDKKSTLISLLQAAS</sequence>
<evidence type="ECO:0000256" key="2">
    <source>
        <dbReference type="SAM" id="Phobius"/>
    </source>
</evidence>
<feature type="region of interest" description="Disordered" evidence="1">
    <location>
        <begin position="47"/>
        <end position="104"/>
    </location>
</feature>
<keyword evidence="2" id="KW-1133">Transmembrane helix</keyword>
<reference evidence="3" key="1">
    <citation type="journal article" date="2020" name="Nature">
        <title>Giant virus diversity and host interactions through global metagenomics.</title>
        <authorList>
            <person name="Schulz F."/>
            <person name="Roux S."/>
            <person name="Paez-Espino D."/>
            <person name="Jungbluth S."/>
            <person name="Walsh D.A."/>
            <person name="Denef V.J."/>
            <person name="McMahon K.D."/>
            <person name="Konstantinidis K.T."/>
            <person name="Eloe-Fadrosh E.A."/>
            <person name="Kyrpides N.C."/>
            <person name="Woyke T."/>
        </authorList>
    </citation>
    <scope>NUCLEOTIDE SEQUENCE</scope>
    <source>
        <strain evidence="3">GVMAG-M-3300009684-20</strain>
    </source>
</reference>
<evidence type="ECO:0008006" key="4">
    <source>
        <dbReference type="Google" id="ProtNLM"/>
    </source>
</evidence>
<proteinExistence type="predicted"/>
<name>A0A6C0B538_9ZZZZ</name>
<keyword evidence="2" id="KW-0472">Membrane</keyword>
<organism evidence="3">
    <name type="scientific">viral metagenome</name>
    <dbReference type="NCBI Taxonomy" id="1070528"/>
    <lineage>
        <taxon>unclassified sequences</taxon>
        <taxon>metagenomes</taxon>
        <taxon>organismal metagenomes</taxon>
    </lineage>
</organism>
<protein>
    <recommendedName>
        <fullName evidence="4">HeH/LEM domain-containing protein</fullName>
    </recommendedName>
</protein>
<feature type="compositionally biased region" description="Low complexity" evidence="1">
    <location>
        <begin position="50"/>
        <end position="59"/>
    </location>
</feature>